<dbReference type="InterPro" id="IPR011989">
    <property type="entry name" value="ARM-like"/>
</dbReference>
<comment type="caution">
    <text evidence="2">The sequence shown here is derived from an EMBL/GenBank/DDBJ whole genome shotgun (WGS) entry which is preliminary data.</text>
</comment>
<evidence type="ECO:0000313" key="3">
    <source>
        <dbReference type="Proteomes" id="UP000290289"/>
    </source>
</evidence>
<dbReference type="STRING" id="3750.A0A498JZ42"/>
<evidence type="ECO:0000313" key="2">
    <source>
        <dbReference type="EMBL" id="RXI01170.1"/>
    </source>
</evidence>
<dbReference type="Proteomes" id="UP000290289">
    <property type="component" value="Chromosome 4"/>
</dbReference>
<reference evidence="2 3" key="1">
    <citation type="submission" date="2018-10" db="EMBL/GenBank/DDBJ databases">
        <title>A high-quality apple genome assembly.</title>
        <authorList>
            <person name="Hu J."/>
        </authorList>
    </citation>
    <scope>NUCLEOTIDE SEQUENCE [LARGE SCALE GENOMIC DNA]</scope>
    <source>
        <strain evidence="3">cv. HFTH1</strain>
        <tissue evidence="2">Young leaf</tissue>
    </source>
</reference>
<accession>A0A498JZ42</accession>
<organism evidence="2 3">
    <name type="scientific">Malus domestica</name>
    <name type="common">Apple</name>
    <name type="synonym">Pyrus malus</name>
    <dbReference type="NCBI Taxonomy" id="3750"/>
    <lineage>
        <taxon>Eukaryota</taxon>
        <taxon>Viridiplantae</taxon>
        <taxon>Streptophyta</taxon>
        <taxon>Embryophyta</taxon>
        <taxon>Tracheophyta</taxon>
        <taxon>Spermatophyta</taxon>
        <taxon>Magnoliopsida</taxon>
        <taxon>eudicotyledons</taxon>
        <taxon>Gunneridae</taxon>
        <taxon>Pentapetalae</taxon>
        <taxon>rosids</taxon>
        <taxon>fabids</taxon>
        <taxon>Rosales</taxon>
        <taxon>Rosaceae</taxon>
        <taxon>Amygdaloideae</taxon>
        <taxon>Maleae</taxon>
        <taxon>Malus</taxon>
    </lineage>
</organism>
<sequence length="263" mass="28770">FSTDEFDYSQDGSVDPDSLSTSINSDIEPLPGLASILEELPRLPLDFKPPSEKKMCPPLTEANQNRIVEAGGLTSLLMLFRSLEDEAFECYYFWVEMYLSDFQNIGFLRCFLSGFAEANQEIIMQECGISLLTTTAAGADDAQTLCMIAGAIANLCGNGIVSIEDVVEKGFATPAKKDEELTEAESKLVRENIVKDAKALGIIQGARVVQKLMISLPRSYDSIASVIENTKDLDIVNVQDVAILKGALAFSFGYSFLFSDDKL</sequence>
<protein>
    <submittedName>
        <fullName evidence="2">Uncharacterized protein</fullName>
    </submittedName>
</protein>
<name>A0A498JZ42_MALDO</name>
<feature type="region of interest" description="Disordered" evidence="1">
    <location>
        <begin position="1"/>
        <end position="26"/>
    </location>
</feature>
<feature type="non-terminal residue" evidence="2">
    <location>
        <position position="1"/>
    </location>
</feature>
<keyword evidence="3" id="KW-1185">Reference proteome</keyword>
<evidence type="ECO:0000256" key="1">
    <source>
        <dbReference type="SAM" id="MobiDB-lite"/>
    </source>
</evidence>
<proteinExistence type="predicted"/>
<dbReference type="Gene3D" id="1.25.10.10">
    <property type="entry name" value="Leucine-rich Repeat Variant"/>
    <property type="match status" value="1"/>
</dbReference>
<gene>
    <name evidence="2" type="ORF">DVH24_001404</name>
</gene>
<dbReference type="AlphaFoldDB" id="A0A498JZ42"/>
<dbReference type="EMBL" id="RDQH01000330">
    <property type="protein sequence ID" value="RXI01170.1"/>
    <property type="molecule type" value="Genomic_DNA"/>
</dbReference>